<gene>
    <name evidence="5" type="ORF">GU920_12210</name>
</gene>
<sequence length="328" mass="33625">MAALTLVAATLTLAPPARADVAAALDSHILPGFARFATAAEALATTAAADCRPAALTPAYQAAFDAWMAVGDLRLGPSETGALSVAFWPDPRGATPKTLATLIAAEDPAGRDPAAYADVSIAARGLFALDMLLFDPDFATYAPGSYPCALAATIAADLATQARALSDGWSGPFAATLRSAGEAGNATYLTKAEAQRALYTQILTSLAFTADKRLGLPLGTFDAPRPTRAEARRSARPLPNVVQAAEAAHALATALAGAPLPTADAALARLRDSAARIPDPALQDITDPQARLRVELLQQDLRTLSAAIETDVGSTLGIAPGFNAQDGD</sequence>
<protein>
    <submittedName>
        <fullName evidence="5">Signal peptidase</fullName>
    </submittedName>
</protein>
<dbReference type="EMBL" id="JAAATW010000002">
    <property type="protein sequence ID" value="NBE08303.1"/>
    <property type="molecule type" value="Genomic_DNA"/>
</dbReference>
<feature type="domain" description="Imelysin-like" evidence="4">
    <location>
        <begin position="29"/>
        <end position="306"/>
    </location>
</feature>
<keyword evidence="2 3" id="KW-0732">Signal</keyword>
<dbReference type="InterPro" id="IPR034984">
    <property type="entry name" value="Imelysin-like_IPPA"/>
</dbReference>
<reference evidence="6" key="1">
    <citation type="submission" date="2020-01" db="EMBL/GenBank/DDBJ databases">
        <title>Sphingomonas sp. strain CSW-10.</title>
        <authorList>
            <person name="Chen W.-M."/>
        </authorList>
    </citation>
    <scope>NUCLEOTIDE SEQUENCE [LARGE SCALE GENOMIC DNA]</scope>
    <source>
        <strain evidence="6">CCP-1</strain>
    </source>
</reference>
<proteinExistence type="predicted"/>
<dbReference type="InterPro" id="IPR038352">
    <property type="entry name" value="Imelysin_sf"/>
</dbReference>
<comment type="subcellular location">
    <subcellularLocation>
        <location evidence="1">Cell envelope</location>
    </subcellularLocation>
</comment>
<evidence type="ECO:0000256" key="3">
    <source>
        <dbReference type="SAM" id="SignalP"/>
    </source>
</evidence>
<feature type="chain" id="PRO_5047346653" evidence="3">
    <location>
        <begin position="20"/>
        <end position="328"/>
    </location>
</feature>
<dbReference type="Pfam" id="PF09375">
    <property type="entry name" value="Peptidase_M75"/>
    <property type="match status" value="1"/>
</dbReference>
<evidence type="ECO:0000256" key="2">
    <source>
        <dbReference type="ARBA" id="ARBA00022729"/>
    </source>
</evidence>
<comment type="caution">
    <text evidence="5">The sequence shown here is derived from an EMBL/GenBank/DDBJ whole genome shotgun (WGS) entry which is preliminary data.</text>
</comment>
<feature type="signal peptide" evidence="3">
    <location>
        <begin position="1"/>
        <end position="19"/>
    </location>
</feature>
<evidence type="ECO:0000259" key="4">
    <source>
        <dbReference type="Pfam" id="PF09375"/>
    </source>
</evidence>
<organism evidence="5 6">
    <name type="scientific">Paragemmobacter ruber</name>
    <dbReference type="NCBI Taxonomy" id="1985673"/>
    <lineage>
        <taxon>Bacteria</taxon>
        <taxon>Pseudomonadati</taxon>
        <taxon>Pseudomonadota</taxon>
        <taxon>Alphaproteobacteria</taxon>
        <taxon>Rhodobacterales</taxon>
        <taxon>Paracoccaceae</taxon>
        <taxon>Paragemmobacter</taxon>
    </lineage>
</organism>
<dbReference type="Gene3D" id="1.20.1420.20">
    <property type="entry name" value="M75 peptidase, HXXE motif"/>
    <property type="match status" value="1"/>
</dbReference>
<dbReference type="CDD" id="cd14659">
    <property type="entry name" value="Imelysin-like_IPPA"/>
    <property type="match status" value="1"/>
</dbReference>
<evidence type="ECO:0000313" key="5">
    <source>
        <dbReference type="EMBL" id="NBE08303.1"/>
    </source>
</evidence>
<accession>A0ABW9Y6Z8</accession>
<evidence type="ECO:0000313" key="6">
    <source>
        <dbReference type="Proteomes" id="UP001517376"/>
    </source>
</evidence>
<dbReference type="InterPro" id="IPR018976">
    <property type="entry name" value="Imelysin-like"/>
</dbReference>
<evidence type="ECO:0000256" key="1">
    <source>
        <dbReference type="ARBA" id="ARBA00004196"/>
    </source>
</evidence>
<keyword evidence="6" id="KW-1185">Reference proteome</keyword>
<name>A0ABW9Y6Z8_9RHOB</name>
<dbReference type="Proteomes" id="UP001517376">
    <property type="component" value="Unassembled WGS sequence"/>
</dbReference>